<name>A0A3D8J1H2_9HELI</name>
<proteinExistence type="inferred from homology"/>
<evidence type="ECO:0000313" key="3">
    <source>
        <dbReference type="EMBL" id="RDU71223.1"/>
    </source>
</evidence>
<dbReference type="InterPro" id="IPR006442">
    <property type="entry name" value="Antitoxin_Phd/YefM"/>
</dbReference>
<comment type="caution">
    <text evidence="3">The sequence shown here is derived from an EMBL/GenBank/DDBJ whole genome shotgun (WGS) entry which is preliminary data.</text>
</comment>
<protein>
    <recommendedName>
        <fullName evidence="2">Antitoxin</fullName>
    </recommendedName>
</protein>
<gene>
    <name evidence="3" type="ORF">CQA58_03665</name>
</gene>
<dbReference type="EMBL" id="NXLV01000004">
    <property type="protein sequence ID" value="RDU71223.1"/>
    <property type="molecule type" value="Genomic_DNA"/>
</dbReference>
<dbReference type="SUPFAM" id="SSF143120">
    <property type="entry name" value="YefM-like"/>
    <property type="match status" value="1"/>
</dbReference>
<reference evidence="3 4" key="1">
    <citation type="submission" date="2018-04" db="EMBL/GenBank/DDBJ databases">
        <title>Novel Campyloabacter and Helicobacter Species and Strains.</title>
        <authorList>
            <person name="Mannion A.J."/>
            <person name="Shen Z."/>
            <person name="Fox J.G."/>
        </authorList>
    </citation>
    <scope>NUCLEOTIDE SEQUENCE [LARGE SCALE GENOMIC DNA]</scope>
    <source>
        <strain evidence="3 4">MIT 04-9366</strain>
    </source>
</reference>
<keyword evidence="4" id="KW-1185">Reference proteome</keyword>
<comment type="similarity">
    <text evidence="1 2">Belongs to the phD/YefM antitoxin family.</text>
</comment>
<dbReference type="InterPro" id="IPR036165">
    <property type="entry name" value="YefM-like_sf"/>
</dbReference>
<dbReference type="Proteomes" id="UP000257045">
    <property type="component" value="Unassembled WGS sequence"/>
</dbReference>
<accession>A0A3D8J1H2</accession>
<dbReference type="RefSeq" id="WP_115569369.1">
    <property type="nucleotide sequence ID" value="NZ_NXLV01000004.1"/>
</dbReference>
<evidence type="ECO:0000313" key="4">
    <source>
        <dbReference type="Proteomes" id="UP000257045"/>
    </source>
</evidence>
<dbReference type="OrthoDB" id="9802003at2"/>
<evidence type="ECO:0000256" key="2">
    <source>
        <dbReference type="RuleBase" id="RU362080"/>
    </source>
</evidence>
<dbReference type="Gene3D" id="3.40.1620.10">
    <property type="entry name" value="YefM-like domain"/>
    <property type="match status" value="1"/>
</dbReference>
<evidence type="ECO:0000256" key="1">
    <source>
        <dbReference type="ARBA" id="ARBA00009981"/>
    </source>
</evidence>
<organism evidence="3 4">
    <name type="scientific">Helicobacter brantae</name>
    <dbReference type="NCBI Taxonomy" id="375927"/>
    <lineage>
        <taxon>Bacteria</taxon>
        <taxon>Pseudomonadati</taxon>
        <taxon>Campylobacterota</taxon>
        <taxon>Epsilonproteobacteria</taxon>
        <taxon>Campylobacterales</taxon>
        <taxon>Helicobacteraceae</taxon>
        <taxon>Helicobacter</taxon>
    </lineage>
</organism>
<dbReference type="Pfam" id="PF02604">
    <property type="entry name" value="PhdYeFM_antitox"/>
    <property type="match status" value="1"/>
</dbReference>
<sequence length="82" mass="9509">MQNINLANFQKDISTLFEETIKYNQPLQIHTDNGNAILLSEEDYNSLLETLYLSSTQEMREKIINGLNTPLSQCISEEEVEW</sequence>
<comment type="function">
    <text evidence="2">Antitoxin component of a type II toxin-antitoxin (TA) system.</text>
</comment>
<dbReference type="AlphaFoldDB" id="A0A3D8J1H2"/>